<keyword evidence="2" id="KW-1185">Reference proteome</keyword>
<protein>
    <recommendedName>
        <fullName evidence="3">Transposase</fullName>
    </recommendedName>
</protein>
<proteinExistence type="predicted"/>
<name>A0AAV4ZJ15_9HYPH</name>
<evidence type="ECO:0000313" key="1">
    <source>
        <dbReference type="EMBL" id="GJD87821.1"/>
    </source>
</evidence>
<dbReference type="RefSeq" id="WP_238229812.1">
    <property type="nucleotide sequence ID" value="NZ_BPQO01000004.1"/>
</dbReference>
<dbReference type="EMBL" id="BPQO01000004">
    <property type="protein sequence ID" value="GJD87821.1"/>
    <property type="molecule type" value="Genomic_DNA"/>
</dbReference>
<gene>
    <name evidence="1" type="ORF">BHAOGJBA_1326</name>
</gene>
<dbReference type="AlphaFoldDB" id="A0AAV4ZJ15"/>
<comment type="caution">
    <text evidence="1">The sequence shown here is derived from an EMBL/GenBank/DDBJ whole genome shotgun (WGS) entry which is preliminary data.</text>
</comment>
<evidence type="ECO:0008006" key="3">
    <source>
        <dbReference type="Google" id="ProtNLM"/>
    </source>
</evidence>
<organism evidence="1 2">
    <name type="scientific">Methylobacterium hispanicum</name>
    <dbReference type="NCBI Taxonomy" id="270350"/>
    <lineage>
        <taxon>Bacteria</taxon>
        <taxon>Pseudomonadati</taxon>
        <taxon>Pseudomonadota</taxon>
        <taxon>Alphaproteobacteria</taxon>
        <taxon>Hyphomicrobiales</taxon>
        <taxon>Methylobacteriaceae</taxon>
        <taxon>Methylobacterium</taxon>
    </lineage>
</organism>
<sequence>MPSALRTIASDFEISVDVRDAAGRGRRLKTTVVCEVPVVADMPVVATATKPNGWSCTWMARSGTVMRPLSEVVRDRAGLERRVAPTAQDAELRRQTLHLTAIDLDCRRSDRHALTGEIVYDASNGEAAPWEDEAAWRGCDLSAARMQVEELRRDVSRLLAVQDGILHLASDLPSWWVDPDRAVVQLAVPHGVVRKRQDYRHAGGHHLVWTYSADRLDDALAYQRRRRPDVGIDVRGSLDFLDPAHAPGTNLPDLAGVVCTWLVETVRYPIAELPADLVRRWHDVAAAANAGCNDGPRRAAEILVGAAALAEDLQAYPDAFTGRGSSLRSNPFWNGVLERLEVEGIRTLPPARRAAHAVGG</sequence>
<evidence type="ECO:0000313" key="2">
    <source>
        <dbReference type="Proteomes" id="UP001055247"/>
    </source>
</evidence>
<reference evidence="1" key="2">
    <citation type="submission" date="2021-08" db="EMBL/GenBank/DDBJ databases">
        <authorList>
            <person name="Tani A."/>
            <person name="Ola A."/>
            <person name="Ogura Y."/>
            <person name="Katsura K."/>
            <person name="Hayashi T."/>
        </authorList>
    </citation>
    <scope>NUCLEOTIDE SEQUENCE</scope>
    <source>
        <strain evidence="1">DSM 16372</strain>
    </source>
</reference>
<accession>A0AAV4ZJ15</accession>
<reference evidence="1" key="1">
    <citation type="journal article" date="2016" name="Front. Microbiol.">
        <title>Genome Sequence of the Piezophilic, Mesophilic Sulfate-Reducing Bacterium Desulfovibrio indicus J2T.</title>
        <authorList>
            <person name="Cao J."/>
            <person name="Maignien L."/>
            <person name="Shao Z."/>
            <person name="Alain K."/>
            <person name="Jebbar M."/>
        </authorList>
    </citation>
    <scope>NUCLEOTIDE SEQUENCE</scope>
    <source>
        <strain evidence="1">DSM 16372</strain>
    </source>
</reference>
<dbReference type="Proteomes" id="UP001055247">
    <property type="component" value="Unassembled WGS sequence"/>
</dbReference>